<feature type="compositionally biased region" description="Low complexity" evidence="2">
    <location>
        <begin position="1"/>
        <end position="18"/>
    </location>
</feature>
<dbReference type="Pfam" id="PF01613">
    <property type="entry name" value="Flavin_Reduct"/>
    <property type="match status" value="1"/>
</dbReference>
<dbReference type="RefSeq" id="WP_019433634.1">
    <property type="nucleotide sequence ID" value="NZ_CP054938.1"/>
</dbReference>
<evidence type="ECO:0000313" key="5">
    <source>
        <dbReference type="Proteomes" id="UP000198873"/>
    </source>
</evidence>
<feature type="domain" description="Flavin reductase like" evidence="3">
    <location>
        <begin position="71"/>
        <end position="214"/>
    </location>
</feature>
<accession>A0A1I6RW04</accession>
<feature type="region of interest" description="Disordered" evidence="2">
    <location>
        <begin position="1"/>
        <end position="24"/>
    </location>
</feature>
<dbReference type="SUPFAM" id="SSF50475">
    <property type="entry name" value="FMN-binding split barrel"/>
    <property type="match status" value="1"/>
</dbReference>
<dbReference type="Gene3D" id="2.30.110.10">
    <property type="entry name" value="Electron Transport, Fmn-binding Protein, Chain A"/>
    <property type="match status" value="1"/>
</dbReference>
<dbReference type="SMART" id="SM00903">
    <property type="entry name" value="Flavin_Reduct"/>
    <property type="match status" value="1"/>
</dbReference>
<dbReference type="InterPro" id="IPR012349">
    <property type="entry name" value="Split_barrel_FMN-bd"/>
</dbReference>
<dbReference type="InterPro" id="IPR050268">
    <property type="entry name" value="NADH-dep_flavin_reductase"/>
</dbReference>
<evidence type="ECO:0000256" key="1">
    <source>
        <dbReference type="ARBA" id="ARBA00023002"/>
    </source>
</evidence>
<keyword evidence="5" id="KW-1185">Reference proteome</keyword>
<evidence type="ECO:0000259" key="3">
    <source>
        <dbReference type="SMART" id="SM00903"/>
    </source>
</evidence>
<gene>
    <name evidence="4" type="ORF">SAMN05444716_103509</name>
</gene>
<dbReference type="GO" id="GO:0042602">
    <property type="term" value="F:riboflavin reductase (NADPH) activity"/>
    <property type="evidence" value="ECO:0007669"/>
    <property type="project" value="TreeGrafter"/>
</dbReference>
<sequence>MTDTTSTTGTTSMSDVTGLPGLSHPGDLTDLTGLTAFADPAAVATTAVGDRTGTRGEPLHAVDEFSFRKTMSRFATFVTVITVATPDGPAGCTATSVFSLSLRPPTLVVSLRSAGRTLEDVLDAGRFAVNVLSWRQRDLSGRFAAGDPRHRFDGLPYSVWGGAPVLDGTSASVVCRLRHTMPALDHTLLFGTVALTRTRREEPPLVLLDGRSHTLGGEGEGTW</sequence>
<dbReference type="EMBL" id="FPAB01000003">
    <property type="protein sequence ID" value="SFS68862.1"/>
    <property type="molecule type" value="Genomic_DNA"/>
</dbReference>
<organism evidence="4 5">
    <name type="scientific">Streptomyces harbinensis</name>
    <dbReference type="NCBI Taxonomy" id="1176198"/>
    <lineage>
        <taxon>Bacteria</taxon>
        <taxon>Bacillati</taxon>
        <taxon>Actinomycetota</taxon>
        <taxon>Actinomycetes</taxon>
        <taxon>Kitasatosporales</taxon>
        <taxon>Streptomycetaceae</taxon>
        <taxon>Streptomyces</taxon>
    </lineage>
</organism>
<dbReference type="GO" id="GO:0010181">
    <property type="term" value="F:FMN binding"/>
    <property type="evidence" value="ECO:0007669"/>
    <property type="project" value="InterPro"/>
</dbReference>
<protein>
    <submittedName>
        <fullName evidence="4">NADH-FMN oxidoreductase RutF, flavin reductase (DIM6/NTAB) family</fullName>
    </submittedName>
</protein>
<evidence type="ECO:0000313" key="4">
    <source>
        <dbReference type="EMBL" id="SFS68862.1"/>
    </source>
</evidence>
<evidence type="ECO:0000256" key="2">
    <source>
        <dbReference type="SAM" id="MobiDB-lite"/>
    </source>
</evidence>
<proteinExistence type="predicted"/>
<name>A0A1I6RW04_9ACTN</name>
<dbReference type="STRING" id="1176198.SAMN05444716_103509"/>
<dbReference type="PANTHER" id="PTHR30466">
    <property type="entry name" value="FLAVIN REDUCTASE"/>
    <property type="match status" value="1"/>
</dbReference>
<dbReference type="AlphaFoldDB" id="A0A1I6RW04"/>
<dbReference type="Proteomes" id="UP000198873">
    <property type="component" value="Unassembled WGS sequence"/>
</dbReference>
<dbReference type="PANTHER" id="PTHR30466:SF1">
    <property type="entry name" value="FMN REDUCTASE (NADH) RUTF"/>
    <property type="match status" value="1"/>
</dbReference>
<reference evidence="5" key="1">
    <citation type="submission" date="2016-10" db="EMBL/GenBank/DDBJ databases">
        <authorList>
            <person name="Varghese N."/>
            <person name="Submissions S."/>
        </authorList>
    </citation>
    <scope>NUCLEOTIDE SEQUENCE [LARGE SCALE GENOMIC DNA]</scope>
    <source>
        <strain evidence="5">CGMCC 4.7047</strain>
    </source>
</reference>
<keyword evidence="1" id="KW-0560">Oxidoreductase</keyword>
<dbReference type="InterPro" id="IPR002563">
    <property type="entry name" value="Flavin_Rdtase-like_dom"/>
</dbReference>